<evidence type="ECO:0000313" key="7">
    <source>
        <dbReference type="EMBL" id="CAH0387990.1"/>
    </source>
</evidence>
<keyword evidence="8" id="KW-1185">Reference proteome</keyword>
<dbReference type="EMBL" id="OU963865">
    <property type="protein sequence ID" value="CAH0387990.1"/>
    <property type="molecule type" value="Genomic_DNA"/>
</dbReference>
<keyword evidence="3" id="KW-0472">Membrane</keyword>
<dbReference type="PANTHER" id="PTHR11743:SF70">
    <property type="entry name" value="GH26960P-RELATED"/>
    <property type="match status" value="1"/>
</dbReference>
<evidence type="ECO:0000256" key="6">
    <source>
        <dbReference type="SAM" id="MobiDB-lite"/>
    </source>
</evidence>
<keyword evidence="3" id="KW-1134">Transmembrane beta strand</keyword>
<keyword evidence="4" id="KW-0496">Mitochondrion</keyword>
<proteinExistence type="inferred from homology"/>
<dbReference type="InterPro" id="IPR027246">
    <property type="entry name" value="Porin_Euk/Tom40"/>
</dbReference>
<evidence type="ECO:0000313" key="8">
    <source>
        <dbReference type="Proteomes" id="UP001152759"/>
    </source>
</evidence>
<feature type="compositionally biased region" description="Basic and acidic residues" evidence="6">
    <location>
        <begin position="179"/>
        <end position="232"/>
    </location>
</feature>
<keyword evidence="5" id="KW-0813">Transport</keyword>
<gene>
    <name evidence="7" type="ORF">BEMITA_LOCUS6943</name>
</gene>
<reference evidence="7" key="1">
    <citation type="submission" date="2021-12" db="EMBL/GenBank/DDBJ databases">
        <authorList>
            <person name="King R."/>
        </authorList>
    </citation>
    <scope>NUCLEOTIDE SEQUENCE</scope>
</reference>
<evidence type="ECO:0000256" key="3">
    <source>
        <dbReference type="ARBA" id="ARBA00022452"/>
    </source>
</evidence>
<sequence>MNVISPLFFGPRFTDEKNDNRNPISSPRKPHVFESLLQAFHADVEDERNGRLMWIRGFRTDKKNGNSSADLEEHPSDTILPTNGGSEINEPVSELVGSTTPVRGTGFTDEKGRIQPGASKLVQNPEDVEGSSVSLTEQASKQEPVLKDTGGKSVVSTSKIEESALPDEIMTPTAAIHSLTKEDSSKKGSPKDKSPKKDSSKEGSSKNEPSDEKSKTETLRKKFFGKRDDSQGSEKSSVFSIFSSKEKEIPPFFNQLGKQPYDLFHKGFASDLMKLEFDSKPVTDSDFKACGLCGINGSNIYGFVEGKKTLPYRGVEVAAKMNSDKVMLTEVSIPTLWDKAKVSLQFTKPPSPLDQNFGIKGEMKTDHIALNGEAELVKMPLVKMSAVFGAGGLYGGAKSGYYFQDRRFGPSQLLMSWSRNKTHLTGGVKVANMEQPQSSPKTVSGAICRQLSDKLVSGTEVSWNATTDGPVGSVVLKYQLPFDASLRAKVDSFARVGLCYSQVLAQGVTLHASVLLEGGNIRTGDHKFGLSLEVNSEP</sequence>
<dbReference type="InterPro" id="IPR023614">
    <property type="entry name" value="Porin_dom_sf"/>
</dbReference>
<dbReference type="Pfam" id="PF01459">
    <property type="entry name" value="Porin_3"/>
    <property type="match status" value="1"/>
</dbReference>
<accession>A0A9P0ABD8</accession>
<dbReference type="Gene3D" id="2.40.160.10">
    <property type="entry name" value="Porin"/>
    <property type="match status" value="1"/>
</dbReference>
<keyword evidence="3" id="KW-0812">Transmembrane</keyword>
<dbReference type="KEGG" id="btab:109031248"/>
<comment type="similarity">
    <text evidence="2">Belongs to the eukaryotic mitochondrial porin family.</text>
</comment>
<dbReference type="GO" id="GO:0015288">
    <property type="term" value="F:porin activity"/>
    <property type="evidence" value="ECO:0007669"/>
    <property type="project" value="UniProtKB-KW"/>
</dbReference>
<feature type="region of interest" description="Disordered" evidence="6">
    <location>
        <begin position="60"/>
        <end position="235"/>
    </location>
</feature>
<evidence type="ECO:0000256" key="5">
    <source>
        <dbReference type="ARBA" id="ARBA00023114"/>
    </source>
</evidence>
<keyword evidence="4" id="KW-1000">Mitochondrion outer membrane</keyword>
<feature type="compositionally biased region" description="Polar residues" evidence="6">
    <location>
        <begin position="131"/>
        <end position="141"/>
    </location>
</feature>
<evidence type="ECO:0000256" key="1">
    <source>
        <dbReference type="ARBA" id="ARBA00004294"/>
    </source>
</evidence>
<dbReference type="GO" id="GO:0046930">
    <property type="term" value="C:pore complex"/>
    <property type="evidence" value="ECO:0007669"/>
    <property type="project" value="UniProtKB-KW"/>
</dbReference>
<evidence type="ECO:0000256" key="4">
    <source>
        <dbReference type="ARBA" id="ARBA00022787"/>
    </source>
</evidence>
<dbReference type="PRINTS" id="PR00185">
    <property type="entry name" value="EUKARYTPORIN"/>
</dbReference>
<organism evidence="7 8">
    <name type="scientific">Bemisia tabaci</name>
    <name type="common">Sweetpotato whitefly</name>
    <name type="synonym">Aleurodes tabaci</name>
    <dbReference type="NCBI Taxonomy" id="7038"/>
    <lineage>
        <taxon>Eukaryota</taxon>
        <taxon>Metazoa</taxon>
        <taxon>Ecdysozoa</taxon>
        <taxon>Arthropoda</taxon>
        <taxon>Hexapoda</taxon>
        <taxon>Insecta</taxon>
        <taxon>Pterygota</taxon>
        <taxon>Neoptera</taxon>
        <taxon>Paraneoptera</taxon>
        <taxon>Hemiptera</taxon>
        <taxon>Sternorrhyncha</taxon>
        <taxon>Aleyrodoidea</taxon>
        <taxon>Aleyrodidae</taxon>
        <taxon>Aleyrodinae</taxon>
        <taxon>Bemisia</taxon>
    </lineage>
</organism>
<comment type="subcellular location">
    <subcellularLocation>
        <location evidence="1">Mitochondrion outer membrane</location>
    </subcellularLocation>
</comment>
<dbReference type="InterPro" id="IPR001925">
    <property type="entry name" value="Porin_Euk"/>
</dbReference>
<keyword evidence="5" id="KW-0626">Porin</keyword>
<dbReference type="PANTHER" id="PTHR11743">
    <property type="entry name" value="VOLTAGE-DEPENDENT ANION-SELECTIVE CHANNEL"/>
    <property type="match status" value="1"/>
</dbReference>
<keyword evidence="5" id="KW-0406">Ion transport</keyword>
<evidence type="ECO:0000256" key="2">
    <source>
        <dbReference type="ARBA" id="ARBA00007780"/>
    </source>
</evidence>
<dbReference type="AlphaFoldDB" id="A0A9P0ABD8"/>
<protein>
    <submittedName>
        <fullName evidence="7">Uncharacterized protein</fullName>
    </submittedName>
</protein>
<name>A0A9P0ABD8_BEMTA</name>
<dbReference type="Proteomes" id="UP001152759">
    <property type="component" value="Chromosome 4"/>
</dbReference>
<dbReference type="GO" id="GO:0008308">
    <property type="term" value="F:voltage-gated monoatomic anion channel activity"/>
    <property type="evidence" value="ECO:0007669"/>
    <property type="project" value="InterPro"/>
</dbReference>
<dbReference type="GO" id="GO:0005741">
    <property type="term" value="C:mitochondrial outer membrane"/>
    <property type="evidence" value="ECO:0007669"/>
    <property type="project" value="UniProtKB-SubCell"/>
</dbReference>